<accession>A0A5C5XSB0</accession>
<sequence>MSFNPTIKIELHVSAILLAALLVTGCNSEPPKPRPTAISPRDYDPTSGVPDRYHFLYSGGIGYDELGSVWKGLPYTKIELERTECYGTCPSYVVTFDADGTAKYNGRKYAARSGVFDGEVEIWDFGQICWMIDRFKVLDGPRDYSANWTDSATAIVRITIRETNDTIEISDYGGQGPVELWAVLNAMDAVSSRVEWAPVLE</sequence>
<dbReference type="InterPro" id="IPR045497">
    <property type="entry name" value="DUF6438"/>
</dbReference>
<gene>
    <name evidence="2" type="ORF">Pan14r_54680</name>
</gene>
<dbReference type="Proteomes" id="UP000317238">
    <property type="component" value="Unassembled WGS sequence"/>
</dbReference>
<dbReference type="EMBL" id="SJPL01000004">
    <property type="protein sequence ID" value="TWT64925.1"/>
    <property type="molecule type" value="Genomic_DNA"/>
</dbReference>
<evidence type="ECO:0000313" key="2">
    <source>
        <dbReference type="EMBL" id="TWT64925.1"/>
    </source>
</evidence>
<dbReference type="AlphaFoldDB" id="A0A5C5XSB0"/>
<keyword evidence="3" id="KW-1185">Reference proteome</keyword>
<comment type="caution">
    <text evidence="2">The sequence shown here is derived from an EMBL/GenBank/DDBJ whole genome shotgun (WGS) entry which is preliminary data.</text>
</comment>
<dbReference type="RefSeq" id="WP_146441093.1">
    <property type="nucleotide sequence ID" value="NZ_SJPL01000004.1"/>
</dbReference>
<protein>
    <recommendedName>
        <fullName evidence="1">DUF6438 domain-containing protein</fullName>
    </recommendedName>
</protein>
<evidence type="ECO:0000313" key="3">
    <source>
        <dbReference type="Proteomes" id="UP000317238"/>
    </source>
</evidence>
<name>A0A5C5XSB0_9PLAN</name>
<feature type="domain" description="DUF6438" evidence="1">
    <location>
        <begin position="77"/>
        <end position="190"/>
    </location>
</feature>
<organism evidence="2 3">
    <name type="scientific">Crateriforma conspicua</name>
    <dbReference type="NCBI Taxonomy" id="2527996"/>
    <lineage>
        <taxon>Bacteria</taxon>
        <taxon>Pseudomonadati</taxon>
        <taxon>Planctomycetota</taxon>
        <taxon>Planctomycetia</taxon>
        <taxon>Planctomycetales</taxon>
        <taxon>Planctomycetaceae</taxon>
        <taxon>Crateriforma</taxon>
    </lineage>
</organism>
<reference evidence="2 3" key="1">
    <citation type="submission" date="2019-02" db="EMBL/GenBank/DDBJ databases">
        <title>Deep-cultivation of Planctomycetes and their phenomic and genomic characterization uncovers novel biology.</title>
        <authorList>
            <person name="Wiegand S."/>
            <person name="Jogler M."/>
            <person name="Boedeker C."/>
            <person name="Pinto D."/>
            <person name="Vollmers J."/>
            <person name="Rivas-Marin E."/>
            <person name="Kohn T."/>
            <person name="Peeters S.H."/>
            <person name="Heuer A."/>
            <person name="Rast P."/>
            <person name="Oberbeckmann S."/>
            <person name="Bunk B."/>
            <person name="Jeske O."/>
            <person name="Meyerdierks A."/>
            <person name="Storesund J.E."/>
            <person name="Kallscheuer N."/>
            <person name="Luecker S."/>
            <person name="Lage O.M."/>
            <person name="Pohl T."/>
            <person name="Merkel B.J."/>
            <person name="Hornburger P."/>
            <person name="Mueller R.-W."/>
            <person name="Bruemmer F."/>
            <person name="Labrenz M."/>
            <person name="Spormann A.M."/>
            <person name="Op Den Camp H."/>
            <person name="Overmann J."/>
            <person name="Amann R."/>
            <person name="Jetten M.S.M."/>
            <person name="Mascher T."/>
            <person name="Medema M.H."/>
            <person name="Devos D.P."/>
            <person name="Kaster A.-K."/>
            <person name="Ovreas L."/>
            <person name="Rohde M."/>
            <person name="Galperin M.Y."/>
            <person name="Jogler C."/>
        </authorList>
    </citation>
    <scope>NUCLEOTIDE SEQUENCE [LARGE SCALE GENOMIC DNA]</scope>
    <source>
        <strain evidence="2 3">Pan14r</strain>
    </source>
</reference>
<dbReference type="OrthoDB" id="9759664at2"/>
<proteinExistence type="predicted"/>
<dbReference type="Pfam" id="PF20033">
    <property type="entry name" value="DUF6438"/>
    <property type="match status" value="1"/>
</dbReference>
<evidence type="ECO:0000259" key="1">
    <source>
        <dbReference type="Pfam" id="PF20033"/>
    </source>
</evidence>